<name>A0A1M6GXV5_9CLOT</name>
<dbReference type="OrthoDB" id="1924904at2"/>
<keyword evidence="3" id="KW-1185">Reference proteome</keyword>
<gene>
    <name evidence="2" type="ORF">SAMN02745163_01422</name>
</gene>
<feature type="signal peptide" evidence="1">
    <location>
        <begin position="1"/>
        <end position="20"/>
    </location>
</feature>
<proteinExistence type="predicted"/>
<protein>
    <submittedName>
        <fullName evidence="2">Uncharacterized protein</fullName>
    </submittedName>
</protein>
<reference evidence="2 3" key="1">
    <citation type="submission" date="2016-11" db="EMBL/GenBank/DDBJ databases">
        <authorList>
            <person name="Jaros S."/>
            <person name="Januszkiewicz K."/>
            <person name="Wedrychowicz H."/>
        </authorList>
    </citation>
    <scope>NUCLEOTIDE SEQUENCE [LARGE SCALE GENOMIC DNA]</scope>
    <source>
        <strain evidence="2 3">DSM 21758</strain>
    </source>
</reference>
<keyword evidence="1" id="KW-0732">Signal</keyword>
<dbReference type="STRING" id="1121302.SAMN02745163_01422"/>
<sequence length="106" mass="12079">MKKLVIFLTCLCLSFNIYNVAPLAQPATNTIKEGIYNTSNLNLIQDKIYTVQNVSKDQNAHIILFNDHQEIIQYMKLLPNSEKQNLLPIKANYRIVIIGNADVFLA</sequence>
<organism evidence="2 3">
    <name type="scientific">Clostridium cavendishii DSM 21758</name>
    <dbReference type="NCBI Taxonomy" id="1121302"/>
    <lineage>
        <taxon>Bacteria</taxon>
        <taxon>Bacillati</taxon>
        <taxon>Bacillota</taxon>
        <taxon>Clostridia</taxon>
        <taxon>Eubacteriales</taxon>
        <taxon>Clostridiaceae</taxon>
        <taxon>Clostridium</taxon>
    </lineage>
</organism>
<dbReference type="AlphaFoldDB" id="A0A1M6GXV5"/>
<evidence type="ECO:0000256" key="1">
    <source>
        <dbReference type="SAM" id="SignalP"/>
    </source>
</evidence>
<accession>A0A1M6GXV5</accession>
<dbReference type="RefSeq" id="WP_072985981.1">
    <property type="nucleotide sequence ID" value="NZ_FQZB01000006.1"/>
</dbReference>
<evidence type="ECO:0000313" key="3">
    <source>
        <dbReference type="Proteomes" id="UP000184310"/>
    </source>
</evidence>
<evidence type="ECO:0000313" key="2">
    <source>
        <dbReference type="EMBL" id="SHJ14762.1"/>
    </source>
</evidence>
<dbReference type="EMBL" id="FQZB01000006">
    <property type="protein sequence ID" value="SHJ14762.1"/>
    <property type="molecule type" value="Genomic_DNA"/>
</dbReference>
<dbReference type="Proteomes" id="UP000184310">
    <property type="component" value="Unassembled WGS sequence"/>
</dbReference>
<feature type="chain" id="PRO_5038447597" evidence="1">
    <location>
        <begin position="21"/>
        <end position="106"/>
    </location>
</feature>